<dbReference type="STRING" id="1353537.TP2_12210"/>
<evidence type="ECO:0000313" key="2">
    <source>
        <dbReference type="EMBL" id="KEO51153.1"/>
    </source>
</evidence>
<feature type="transmembrane region" description="Helical" evidence="1">
    <location>
        <begin position="116"/>
        <end position="134"/>
    </location>
</feature>
<feature type="transmembrane region" description="Helical" evidence="1">
    <location>
        <begin position="77"/>
        <end position="96"/>
    </location>
</feature>
<gene>
    <name evidence="2" type="ORF">TP2_12210</name>
</gene>
<dbReference type="Proteomes" id="UP000027432">
    <property type="component" value="Unassembled WGS sequence"/>
</dbReference>
<evidence type="ECO:0000313" key="3">
    <source>
        <dbReference type="Proteomes" id="UP000027432"/>
    </source>
</evidence>
<evidence type="ECO:0008006" key="4">
    <source>
        <dbReference type="Google" id="ProtNLM"/>
    </source>
</evidence>
<dbReference type="AlphaFoldDB" id="A0A074J6F2"/>
<dbReference type="eggNOG" id="COG3821">
    <property type="taxonomic scope" value="Bacteria"/>
</dbReference>
<dbReference type="Pfam" id="PF04654">
    <property type="entry name" value="DUF599"/>
    <property type="match status" value="1"/>
</dbReference>
<keyword evidence="1" id="KW-1133">Transmembrane helix</keyword>
<dbReference type="InterPro" id="IPR006747">
    <property type="entry name" value="DUF599"/>
</dbReference>
<organism evidence="2 3">
    <name type="scientific">Thioclava pacifica DSM 10166</name>
    <dbReference type="NCBI Taxonomy" id="1353537"/>
    <lineage>
        <taxon>Bacteria</taxon>
        <taxon>Pseudomonadati</taxon>
        <taxon>Pseudomonadota</taxon>
        <taxon>Alphaproteobacteria</taxon>
        <taxon>Rhodobacterales</taxon>
        <taxon>Paracoccaceae</taxon>
        <taxon>Thioclava</taxon>
    </lineage>
</organism>
<accession>A0A074J6F2</accession>
<keyword evidence="1" id="KW-0812">Transmembrane</keyword>
<proteinExistence type="predicted"/>
<keyword evidence="1" id="KW-0472">Membrane</keyword>
<name>A0A074J6F2_9RHOB</name>
<comment type="caution">
    <text evidence="2">The sequence shown here is derived from an EMBL/GenBank/DDBJ whole genome shotgun (WGS) entry which is preliminary data.</text>
</comment>
<dbReference type="EMBL" id="AUND01000039">
    <property type="protein sequence ID" value="KEO51153.1"/>
    <property type="molecule type" value="Genomic_DNA"/>
</dbReference>
<reference evidence="2 3" key="1">
    <citation type="submission" date="2013-07" db="EMBL/GenBank/DDBJ databases">
        <title>Thioclava pacifica DSM 10166 Genome Sequencing.</title>
        <authorList>
            <person name="Lai Q."/>
            <person name="Shao Z."/>
        </authorList>
    </citation>
    <scope>NUCLEOTIDE SEQUENCE [LARGE SCALE GENOMIC DNA]</scope>
    <source>
        <strain evidence="2 3">DSM 10166</strain>
    </source>
</reference>
<sequence length="233" mass="25534">MTESLQIGPLGPLDLAALVLLVACWMVIGWITEHSSPSRPSMGKLMAGYRREWMRQLVTRQPRIFDSAMVDGLRQSTTFFASTSLLAIGAGLALIANPQPLANIASDFALDHGPDLLWEARILTAVLFGANAFLKFVWSHRLFSYAAIAMAAVPNDPQDPLAYPRAAQAAQININAAKSFNRGLRSVYFALATLAWLLGPYALIGAVVFTTGMLWRREFASDSRQALLENRPD</sequence>
<keyword evidence="3" id="KW-1185">Reference proteome</keyword>
<dbReference type="OrthoDB" id="9806874at2"/>
<feature type="transmembrane region" description="Helical" evidence="1">
    <location>
        <begin position="15"/>
        <end position="32"/>
    </location>
</feature>
<feature type="transmembrane region" description="Helical" evidence="1">
    <location>
        <begin position="187"/>
        <end position="215"/>
    </location>
</feature>
<evidence type="ECO:0000256" key="1">
    <source>
        <dbReference type="SAM" id="Phobius"/>
    </source>
</evidence>
<protein>
    <recommendedName>
        <fullName evidence="4">DUF599 domain-containing protein</fullName>
    </recommendedName>
</protein>
<dbReference type="RefSeq" id="WP_038079216.1">
    <property type="nucleotide sequence ID" value="NZ_AUND01000039.1"/>
</dbReference>